<keyword evidence="1" id="KW-0614">Plasmid</keyword>
<dbReference type="KEGG" id="pvk:EPZ47_29920"/>
<geneLocation type="plasmid" evidence="2">
    <name>p11k1</name>
</geneLocation>
<dbReference type="AlphaFoldDB" id="A0A4P7PRL1"/>
<accession>A0A4P7PRL1</accession>
<dbReference type="Proteomes" id="UP000296468">
    <property type="component" value="Plasmid p11K1"/>
</dbReference>
<name>A0A4P7PRL1_9PSED</name>
<evidence type="ECO:0000313" key="1">
    <source>
        <dbReference type="EMBL" id="QBZ92913.1"/>
    </source>
</evidence>
<reference evidence="1 2" key="1">
    <citation type="journal article" date="2019" name="Front. Microbiol.">
        <title>In silico and Genetic Analyses of Cyclic Lipopeptide Synthetic Gene Clusters in Pseudomonas sp. 11K1.</title>
        <authorList>
            <person name="Zhao H."/>
            <person name="Liu Y.P."/>
            <person name="Zhang L.Q."/>
        </authorList>
    </citation>
    <scope>NUCLEOTIDE SEQUENCE [LARGE SCALE GENOMIC DNA]</scope>
    <source>
        <strain evidence="1 2">11K1</strain>
        <plasmid evidence="2">p11k1</plasmid>
    </source>
</reference>
<organism evidence="1 2">
    <name type="scientific">Pseudomonas viciae</name>
    <dbReference type="NCBI Taxonomy" id="2505979"/>
    <lineage>
        <taxon>Bacteria</taxon>
        <taxon>Pseudomonadati</taxon>
        <taxon>Pseudomonadota</taxon>
        <taxon>Gammaproteobacteria</taxon>
        <taxon>Pseudomonadales</taxon>
        <taxon>Pseudomonadaceae</taxon>
        <taxon>Pseudomonas</taxon>
    </lineage>
</organism>
<dbReference type="RefSeq" id="WP_135848090.1">
    <property type="nucleotide sequence ID" value="NZ_CP035089.1"/>
</dbReference>
<dbReference type="EMBL" id="CP035089">
    <property type="protein sequence ID" value="QBZ92913.1"/>
    <property type="molecule type" value="Genomic_DNA"/>
</dbReference>
<protein>
    <submittedName>
        <fullName evidence="1">Uncharacterized protein</fullName>
    </submittedName>
</protein>
<sequence>MGKEKPGRTKSSKQALKAAVDALEWRLKKLEDAGDVVAANMARMHAATLKEEIKDVEVAERRKSIRLVIKNDSGTEAV</sequence>
<gene>
    <name evidence="1" type="ORF">EPZ47_29920</name>
</gene>
<evidence type="ECO:0000313" key="2">
    <source>
        <dbReference type="Proteomes" id="UP000296468"/>
    </source>
</evidence>
<proteinExistence type="predicted"/>